<accession>A0A0D2AR18</accession>
<organism evidence="2 3">
    <name type="scientific">Verruconis gallopava</name>
    <dbReference type="NCBI Taxonomy" id="253628"/>
    <lineage>
        <taxon>Eukaryota</taxon>
        <taxon>Fungi</taxon>
        <taxon>Dikarya</taxon>
        <taxon>Ascomycota</taxon>
        <taxon>Pezizomycotina</taxon>
        <taxon>Dothideomycetes</taxon>
        <taxon>Pleosporomycetidae</taxon>
        <taxon>Venturiales</taxon>
        <taxon>Sympoventuriaceae</taxon>
        <taxon>Verruconis</taxon>
    </lineage>
</organism>
<dbReference type="InParanoid" id="A0A0D2AR18"/>
<feature type="region of interest" description="Disordered" evidence="1">
    <location>
        <begin position="600"/>
        <end position="622"/>
    </location>
</feature>
<feature type="compositionally biased region" description="Polar residues" evidence="1">
    <location>
        <begin position="515"/>
        <end position="538"/>
    </location>
</feature>
<dbReference type="OrthoDB" id="5400409at2759"/>
<dbReference type="EMBL" id="KN847529">
    <property type="protein sequence ID" value="KIW09148.1"/>
    <property type="molecule type" value="Genomic_DNA"/>
</dbReference>
<protein>
    <submittedName>
        <fullName evidence="2">Uncharacterized protein</fullName>
    </submittedName>
</protein>
<dbReference type="AlphaFoldDB" id="A0A0D2AR18"/>
<feature type="compositionally biased region" description="Polar residues" evidence="1">
    <location>
        <begin position="611"/>
        <end position="620"/>
    </location>
</feature>
<feature type="compositionally biased region" description="Low complexity" evidence="1">
    <location>
        <begin position="673"/>
        <end position="684"/>
    </location>
</feature>
<evidence type="ECO:0000256" key="1">
    <source>
        <dbReference type="SAM" id="MobiDB-lite"/>
    </source>
</evidence>
<keyword evidence="3" id="KW-1185">Reference proteome</keyword>
<gene>
    <name evidence="2" type="ORF">PV09_00084</name>
</gene>
<evidence type="ECO:0000313" key="2">
    <source>
        <dbReference type="EMBL" id="KIW09148.1"/>
    </source>
</evidence>
<dbReference type="Proteomes" id="UP000053259">
    <property type="component" value="Unassembled WGS sequence"/>
</dbReference>
<dbReference type="GeneID" id="27308057"/>
<dbReference type="VEuPathDB" id="FungiDB:PV09_00084"/>
<name>A0A0D2AR18_9PEZI</name>
<evidence type="ECO:0000313" key="3">
    <source>
        <dbReference type="Proteomes" id="UP000053259"/>
    </source>
</evidence>
<dbReference type="RefSeq" id="XP_016219017.1">
    <property type="nucleotide sequence ID" value="XM_016352760.1"/>
</dbReference>
<feature type="region of interest" description="Disordered" evidence="1">
    <location>
        <begin position="500"/>
        <end position="581"/>
    </location>
</feature>
<feature type="region of interest" description="Disordered" evidence="1">
    <location>
        <begin position="671"/>
        <end position="712"/>
    </location>
</feature>
<dbReference type="HOGENOM" id="CLU_387897_0_0_1"/>
<sequence length="712" mass="80460">MNGITDLNEISEALGLAWTVYEQGWPQDQSPNPQLSRFGEEIRQLAVGLGNLIRVIENARICYQQHAIRSPTYRGNSVQRAWNLVSLHEICGMFKATISECERILVQNWDCFRGDTSAYSEEWIMVMKPKVEELCQRLRIHNVKLSMVLKPLETKLLAEVQQEFAIATQYTRPMSGWFTTFQLQGLVVLNLQKSLQEYREQQTICFEISKELESQLRIALEQSKPELKNPATLRICSAVDLIIEYFDQSTRGFTPGNFVNERKPSPRQYINLLNSLLIFQLIQQSHELRLPMKDSIWPFFVAELGMTLRLECQRFSSQSPDRLLTPDLLSVQRELNGPREAKLSKEDVSKLMSPHFKTFSHPVLTVALPSTRDGVVRQLSVSRVDMTKLHLVESVHEDRNPHAPLGEIVMDIDLASIQLTPIYATPSSRPRPLEVLLHTATGQLNPSFNEVKHIYRLQHLLTGYKVYDRYDQAMVKVSFFISGQSSPLEEHGRIQLWLPQPYNEGDKSKDAPNGDIQSQSLGSTVPNASAPFSQQNPDSKFKRSGSLRKWIPGLRKASSGPECSGRTDIPVSKDSSDENKSATISYTRAASTCLRAVQPCPNSSDPHELPSETSELYPSRSSHELKNNSMYSRDLMNVSPAIQSSWHSYDHHISSHLPYTVDDLPEIAEAPFQQSQVVGQSPSPDGGLQRDLEQPAESPWPYSPDSLPSPSP</sequence>
<proteinExistence type="predicted"/>
<reference evidence="2 3" key="1">
    <citation type="submission" date="2015-01" db="EMBL/GenBank/DDBJ databases">
        <title>The Genome Sequence of Ochroconis gallopava CBS43764.</title>
        <authorList>
            <consortium name="The Broad Institute Genomics Platform"/>
            <person name="Cuomo C."/>
            <person name="de Hoog S."/>
            <person name="Gorbushina A."/>
            <person name="Stielow B."/>
            <person name="Teixiera M."/>
            <person name="Abouelleil A."/>
            <person name="Chapman S.B."/>
            <person name="Priest M."/>
            <person name="Young S.K."/>
            <person name="Wortman J."/>
            <person name="Nusbaum C."/>
            <person name="Birren B."/>
        </authorList>
    </citation>
    <scope>NUCLEOTIDE SEQUENCE [LARGE SCALE GENOMIC DNA]</scope>
    <source>
        <strain evidence="2 3">CBS 43764</strain>
    </source>
</reference>